<sequence>MWWDKYVRAANVLDEILVEMDPVTEFSDAQKIISPYKERADLNFDFYRASNFLFLIFLISVFILGVTLLSLTLIFLVDGLALVFCIPTAISFILVFYCCSVISKKAKAFRSMEKKIYSLAFKSQMKGKKVANLKEYIAEYVIWPSHKVKLSDFLVRTSYEGAYTQFNYDYIHTLISYNLQGNNGMYLGYRAIDFLALDFHFDAEVYVAKGRGWDRSFYKRPLGIDRYKTTSNTLNKSHTILATMEDGARFFTPAVTILFEDNFEFLGIESVEVVKGGIIFVIEESPMKNLLTKHSLNLSGIEDNVETTEIKNNDKIIKFSDDLCRLLDVNLRT</sequence>
<protein>
    <submittedName>
        <fullName evidence="2">Uncharacterized protein</fullName>
    </submittedName>
</protein>
<keyword evidence="3" id="KW-1185">Reference proteome</keyword>
<feature type="transmembrane region" description="Helical" evidence="1">
    <location>
        <begin position="81"/>
        <end position="102"/>
    </location>
</feature>
<feature type="transmembrane region" description="Helical" evidence="1">
    <location>
        <begin position="52"/>
        <end position="75"/>
    </location>
</feature>
<keyword evidence="1" id="KW-1133">Transmembrane helix</keyword>
<dbReference type="Proteomes" id="UP000032749">
    <property type="component" value="Chromosome"/>
</dbReference>
<proteinExistence type="predicted"/>
<evidence type="ECO:0000313" key="2">
    <source>
        <dbReference type="EMBL" id="CCK74639.1"/>
    </source>
</evidence>
<keyword evidence="1" id="KW-0472">Membrane</keyword>
<accession>R4YRA8</accession>
<dbReference type="HOGENOM" id="CLU_833766_0_0_6"/>
<organism evidence="2 3">
    <name type="scientific">Oleispira antarctica RB-8</name>
    <dbReference type="NCBI Taxonomy" id="698738"/>
    <lineage>
        <taxon>Bacteria</taxon>
        <taxon>Pseudomonadati</taxon>
        <taxon>Pseudomonadota</taxon>
        <taxon>Gammaproteobacteria</taxon>
        <taxon>Oceanospirillales</taxon>
        <taxon>Oceanospirillaceae</taxon>
        <taxon>Oleispira</taxon>
    </lineage>
</organism>
<keyword evidence="1" id="KW-0812">Transmembrane</keyword>
<dbReference type="AlphaFoldDB" id="R4YRA8"/>
<dbReference type="EMBL" id="FO203512">
    <property type="protein sequence ID" value="CCK74639.1"/>
    <property type="molecule type" value="Genomic_DNA"/>
</dbReference>
<evidence type="ECO:0000256" key="1">
    <source>
        <dbReference type="SAM" id="Phobius"/>
    </source>
</evidence>
<evidence type="ECO:0000313" key="3">
    <source>
        <dbReference type="Proteomes" id="UP000032749"/>
    </source>
</evidence>
<dbReference type="KEGG" id="oai:OLEAN_C04630"/>
<reference evidence="2 3" key="1">
    <citation type="journal article" date="2013" name="Nat. Commun.">
        <title>Genome sequence and functional genomic analysis of the oil-degrading bacterium Oleispira antarctica.</title>
        <authorList>
            <person name="Kube M."/>
            <person name="Chernikova T.N."/>
            <person name="Al-Ramahi Y."/>
            <person name="Beloqui A."/>
            <person name="Lopez-Cortez N."/>
            <person name="Guazzaroni M.E."/>
            <person name="Heipieper H.J."/>
            <person name="Klages S."/>
            <person name="Kotsyurbenko O.R."/>
            <person name="Langer I."/>
            <person name="Nechitaylo T.Y."/>
            <person name="Lunsdorf H."/>
            <person name="Fernandez M."/>
            <person name="Juarez S."/>
            <person name="Ciordia S."/>
            <person name="Singer A."/>
            <person name="Kagan O."/>
            <person name="Egorova O."/>
            <person name="Petit P.A."/>
            <person name="Stogios P."/>
            <person name="Kim Y."/>
            <person name="Tchigvintsev A."/>
            <person name="Flick R."/>
            <person name="Denaro R."/>
            <person name="Genovese M."/>
            <person name="Albar J.P."/>
            <person name="Reva O.N."/>
            <person name="Martinez-Gomariz M."/>
            <person name="Tran H."/>
            <person name="Ferrer M."/>
            <person name="Savchenko A."/>
            <person name="Yakunin A.F."/>
            <person name="Yakimov M.M."/>
            <person name="Golyshina O.V."/>
            <person name="Reinhardt R."/>
            <person name="Golyshin P.N."/>
        </authorList>
    </citation>
    <scope>NUCLEOTIDE SEQUENCE [LARGE SCALE GENOMIC DNA]</scope>
</reference>
<name>R4YRA8_OLEAN</name>
<gene>
    <name evidence="2" type="ORF">OLEAN_C04630</name>
</gene>